<keyword evidence="2" id="KW-1185">Reference proteome</keyword>
<evidence type="ECO:0000313" key="2">
    <source>
        <dbReference type="Proteomes" id="UP001215087"/>
    </source>
</evidence>
<name>A0ABT5UVX2_EUBLI</name>
<gene>
    <name evidence="1" type="ORF">PTZ04_17810</name>
</gene>
<comment type="caution">
    <text evidence="1">The sequence shown here is derived from an EMBL/GenBank/DDBJ whole genome shotgun (WGS) entry which is preliminary data.</text>
</comment>
<dbReference type="EMBL" id="JAQSVD010000012">
    <property type="protein sequence ID" value="MDE1472115.1"/>
    <property type="molecule type" value="Genomic_DNA"/>
</dbReference>
<dbReference type="Proteomes" id="UP001215087">
    <property type="component" value="Unassembled WGS sequence"/>
</dbReference>
<proteinExistence type="predicted"/>
<dbReference type="InterPro" id="IPR008979">
    <property type="entry name" value="Galactose-bd-like_sf"/>
</dbReference>
<evidence type="ECO:0008006" key="3">
    <source>
        <dbReference type="Google" id="ProtNLM"/>
    </source>
</evidence>
<reference evidence="1 2" key="1">
    <citation type="submission" date="2023-02" db="EMBL/GenBank/DDBJ databases">
        <title>Comparative genome analysis of Eubacterium limosum species.</title>
        <authorList>
            <person name="Bak J.E."/>
        </authorList>
    </citation>
    <scope>NUCLEOTIDE SEQUENCE [LARGE SCALE GENOMIC DNA]</scope>
    <source>
        <strain evidence="1 2">KGMB01548</strain>
    </source>
</reference>
<accession>A0ABT5UVX2</accession>
<dbReference type="RefSeq" id="WP_274702930.1">
    <property type="nucleotide sequence ID" value="NZ_JAQSVD010000012.1"/>
</dbReference>
<dbReference type="SUPFAM" id="SSF49785">
    <property type="entry name" value="Galactose-binding domain-like"/>
    <property type="match status" value="1"/>
</dbReference>
<evidence type="ECO:0000313" key="1">
    <source>
        <dbReference type="EMBL" id="MDE1472115.1"/>
    </source>
</evidence>
<protein>
    <recommendedName>
        <fullName evidence="3">F5/8 type C domain-containing protein</fullName>
    </recommendedName>
</protein>
<organism evidence="1 2">
    <name type="scientific">Eubacterium limosum</name>
    <dbReference type="NCBI Taxonomy" id="1736"/>
    <lineage>
        <taxon>Bacteria</taxon>
        <taxon>Bacillati</taxon>
        <taxon>Bacillota</taxon>
        <taxon>Clostridia</taxon>
        <taxon>Eubacteriales</taxon>
        <taxon>Eubacteriaceae</taxon>
        <taxon>Eubacterium</taxon>
    </lineage>
</organism>
<sequence length="510" mass="57400">MLIDETKYIWSKWQQPAFTDNETWGMVSATSVHEVEGTDYSAYHALDENADTHWESSEGVIDVQFIWHFEKPLKIYRIELVNKPTGNIHITKSVEVYADEEMTEPLLTGEFPAESKGRCNMEPAQPFSCDCLVLHLTADAESGVKYVGLTEIHIIAEIGQEKTVLLPFINTTENMDYISNGYNDDGTFTTEGLDGFLFNGVVANPMYISSNHWIGFGTNAEQLRILRRDGCSTAIYRQRGETTNGLQFLKIRFEGYTAYNNRADETRLIFELFLLSNNDMFLNVIQTPTNAGYLGTSDLICGGTTTPLALSDGSGGGTQVSFYHEDDGGRTWNIIYAMYEETDTYSFAYLVRQTDSFYTYADGALEEVPIENLTAAMFLKYGFEEIPPAEILTPIDNVQMYLWKAGGTEELLKANVKAYPYPQVLDAVADMSHISILGIKIMTAEYSGDVTVSISVDNGQTYSEDMPLGEWLNTDVKELYESLSEDKRLLLRFTLHDNAAISRFKITYIN</sequence>
<dbReference type="Gene3D" id="2.60.120.260">
    <property type="entry name" value="Galactose-binding domain-like"/>
    <property type="match status" value="1"/>
</dbReference>